<accession>G8U026</accession>
<dbReference type="KEGG" id="sap:Sulac_1782"/>
<reference evidence="1 2" key="2">
    <citation type="journal article" date="2012" name="Stand. Genomic Sci.">
        <title>Complete genome sequence of the moderately thermophilic mineral-sulfide-oxidizing firmicute Sulfobacillus acidophilus type strain (NAL(T)).</title>
        <authorList>
            <person name="Anderson I."/>
            <person name="Chertkov O."/>
            <person name="Chen A."/>
            <person name="Saunders E."/>
            <person name="Lapidus A."/>
            <person name="Nolan M."/>
            <person name="Lucas S."/>
            <person name="Hammon N."/>
            <person name="Deshpande S."/>
            <person name="Cheng J.F."/>
            <person name="Han C."/>
            <person name="Tapia R."/>
            <person name="Goodwin L.A."/>
            <person name="Pitluck S."/>
            <person name="Liolios K."/>
            <person name="Pagani I."/>
            <person name="Ivanova N."/>
            <person name="Mikhailova N."/>
            <person name="Pati A."/>
            <person name="Palaniappan K."/>
            <person name="Land M."/>
            <person name="Pan C."/>
            <person name="Rohde M."/>
            <person name="Pukall R."/>
            <person name="Goker M."/>
            <person name="Detter J.C."/>
            <person name="Woyke T."/>
            <person name="Bristow J."/>
            <person name="Eisen J.A."/>
            <person name="Markowitz V."/>
            <person name="Hugenholtz P."/>
            <person name="Kyrpides N.C."/>
            <person name="Klenk H.P."/>
            <person name="Mavromatis K."/>
        </authorList>
    </citation>
    <scope>NUCLEOTIDE SEQUENCE [LARGE SCALE GENOMIC DNA]</scope>
    <source>
        <strain evidence="2">ATCC 700253 / DSM 10332 / NAL</strain>
    </source>
</reference>
<name>G8U026_SULAD</name>
<dbReference type="AlphaFoldDB" id="G8U026"/>
<gene>
    <name evidence="1" type="ordered locus">Sulac_1782</name>
</gene>
<sequence>MTRTTETKSVIIFTDGDQTAYRALKEAGDELGLYVLSQSRGNPTPLGGSELIEAVLNAPAEPVVVMADDRGKTGKGAGERAVETLLHDARINVLGVIAVAANTRPVHGVRVDASVTQDAEVVETAVDKQGHPTSDDRLKGDTVDVLDEYSGPIIGLGDPGKMEGHDAIGHGVPVTKEALKEVLQHALHQMS</sequence>
<dbReference type="PATRIC" id="fig|679936.5.peg.1847"/>
<organism evidence="1 2">
    <name type="scientific">Sulfobacillus acidophilus (strain ATCC 700253 / DSM 10332 / NAL)</name>
    <dbReference type="NCBI Taxonomy" id="679936"/>
    <lineage>
        <taxon>Bacteria</taxon>
        <taxon>Bacillati</taxon>
        <taxon>Bacillota</taxon>
        <taxon>Clostridia</taxon>
        <taxon>Eubacteriales</taxon>
        <taxon>Clostridiales Family XVII. Incertae Sedis</taxon>
        <taxon>Sulfobacillus</taxon>
    </lineage>
</organism>
<dbReference type="STRING" id="679936.Sulac_1782"/>
<dbReference type="Pfam" id="PF14097">
    <property type="entry name" value="SpoVAE"/>
    <property type="match status" value="1"/>
</dbReference>
<protein>
    <submittedName>
        <fullName evidence="1">Stage V sporulation protein AE</fullName>
    </submittedName>
</protein>
<keyword evidence="2" id="KW-1185">Reference proteome</keyword>
<reference evidence="2" key="1">
    <citation type="submission" date="2011-12" db="EMBL/GenBank/DDBJ databases">
        <title>The complete genome of chromosome of Sulfobacillus acidophilus DSM 10332.</title>
        <authorList>
            <person name="Lucas S."/>
            <person name="Han J."/>
            <person name="Lapidus A."/>
            <person name="Bruce D."/>
            <person name="Goodwin L."/>
            <person name="Pitluck S."/>
            <person name="Peters L."/>
            <person name="Kyrpides N."/>
            <person name="Mavromatis K."/>
            <person name="Ivanova N."/>
            <person name="Mikhailova N."/>
            <person name="Chertkov O."/>
            <person name="Saunders E."/>
            <person name="Detter J.C."/>
            <person name="Tapia R."/>
            <person name="Han C."/>
            <person name="Land M."/>
            <person name="Hauser L."/>
            <person name="Markowitz V."/>
            <person name="Cheng J.-F."/>
            <person name="Hugenholtz P."/>
            <person name="Woyke T."/>
            <person name="Wu D."/>
            <person name="Pukall R."/>
            <person name="Gehrich-Schroeter G."/>
            <person name="Schneider S."/>
            <person name="Klenk H.-P."/>
            <person name="Eisen J.A."/>
        </authorList>
    </citation>
    <scope>NUCLEOTIDE SEQUENCE [LARGE SCALE GENOMIC DNA]</scope>
    <source>
        <strain evidence="2">ATCC 700253 / DSM 10332 / NAL</strain>
    </source>
</reference>
<dbReference type="InterPro" id="IPR025914">
    <property type="entry name" value="SpoVAE"/>
</dbReference>
<dbReference type="Proteomes" id="UP000005439">
    <property type="component" value="Chromosome"/>
</dbReference>
<evidence type="ECO:0000313" key="2">
    <source>
        <dbReference type="Proteomes" id="UP000005439"/>
    </source>
</evidence>
<evidence type="ECO:0000313" key="1">
    <source>
        <dbReference type="EMBL" id="AEW05275.1"/>
    </source>
</evidence>
<proteinExistence type="predicted"/>
<dbReference type="EMBL" id="CP003179">
    <property type="protein sequence ID" value="AEW05275.1"/>
    <property type="molecule type" value="Genomic_DNA"/>
</dbReference>
<dbReference type="HOGENOM" id="CLU_1413368_0_0_9"/>